<feature type="domain" description="Peptidase S8/S53" evidence="13">
    <location>
        <begin position="173"/>
        <end position="648"/>
    </location>
</feature>
<evidence type="ECO:0000313" key="18">
    <source>
        <dbReference type="Proteomes" id="UP000576393"/>
    </source>
</evidence>
<name>A0A852USV6_9ACTN</name>
<evidence type="ECO:0000256" key="1">
    <source>
        <dbReference type="ARBA" id="ARBA00004613"/>
    </source>
</evidence>
<gene>
    <name evidence="17" type="ORF">HDA43_001229</name>
</gene>
<dbReference type="InterPro" id="IPR000209">
    <property type="entry name" value="Peptidase_S8/S53_dom"/>
</dbReference>
<dbReference type="GO" id="GO:0005576">
    <property type="term" value="C:extracellular region"/>
    <property type="evidence" value="ECO:0007669"/>
    <property type="project" value="UniProtKB-SubCell"/>
</dbReference>
<evidence type="ECO:0000256" key="4">
    <source>
        <dbReference type="ARBA" id="ARBA00022729"/>
    </source>
</evidence>
<dbReference type="InterPro" id="IPR023827">
    <property type="entry name" value="Peptidase_S8_Asp-AS"/>
</dbReference>
<dbReference type="InterPro" id="IPR023828">
    <property type="entry name" value="Peptidase_S8_Ser-AS"/>
</dbReference>
<dbReference type="GO" id="GO:0006508">
    <property type="term" value="P:proteolysis"/>
    <property type="evidence" value="ECO:0007669"/>
    <property type="project" value="UniProtKB-KW"/>
</dbReference>
<feature type="domain" description="PA" evidence="14">
    <location>
        <begin position="454"/>
        <end position="525"/>
    </location>
</feature>
<feature type="active site" description="Charge relay system" evidence="8 9">
    <location>
        <position position="277"/>
    </location>
</feature>
<dbReference type="InterPro" id="IPR034197">
    <property type="entry name" value="Peptidases_S8_3"/>
</dbReference>
<evidence type="ECO:0000256" key="6">
    <source>
        <dbReference type="ARBA" id="ARBA00022825"/>
    </source>
</evidence>
<feature type="domain" description="Subtilisin-like protease fibronectin type-III" evidence="16">
    <location>
        <begin position="692"/>
        <end position="783"/>
    </location>
</feature>
<dbReference type="EMBL" id="JACCCO010000001">
    <property type="protein sequence ID" value="NYF39070.1"/>
    <property type="molecule type" value="Genomic_DNA"/>
</dbReference>
<feature type="region of interest" description="Disordered" evidence="11">
    <location>
        <begin position="262"/>
        <end position="284"/>
    </location>
</feature>
<evidence type="ECO:0000259" key="14">
    <source>
        <dbReference type="Pfam" id="PF02225"/>
    </source>
</evidence>
<evidence type="ECO:0000256" key="5">
    <source>
        <dbReference type="ARBA" id="ARBA00022801"/>
    </source>
</evidence>
<comment type="caution">
    <text evidence="17">The sequence shown here is derived from an EMBL/GenBank/DDBJ whole genome shotgun (WGS) entry which is preliminary data.</text>
</comment>
<evidence type="ECO:0000259" key="16">
    <source>
        <dbReference type="Pfam" id="PF17766"/>
    </source>
</evidence>
<feature type="domain" description="Inhibitor I9" evidence="15">
    <location>
        <begin position="45"/>
        <end position="143"/>
    </location>
</feature>
<dbReference type="Pfam" id="PF05922">
    <property type="entry name" value="Inhibitor_I9"/>
    <property type="match status" value="1"/>
</dbReference>
<reference evidence="17 18" key="1">
    <citation type="submission" date="2020-07" db="EMBL/GenBank/DDBJ databases">
        <title>Sequencing the genomes of 1000 actinobacteria strains.</title>
        <authorList>
            <person name="Klenk H.-P."/>
        </authorList>
    </citation>
    <scope>NUCLEOTIDE SEQUENCE [LARGE SCALE GENOMIC DNA]</scope>
    <source>
        <strain evidence="17 18">DSM 45763</strain>
    </source>
</reference>
<evidence type="ECO:0000256" key="11">
    <source>
        <dbReference type="SAM" id="MobiDB-lite"/>
    </source>
</evidence>
<keyword evidence="3 9" id="KW-0645">Protease</keyword>
<dbReference type="Proteomes" id="UP000576393">
    <property type="component" value="Unassembled WGS sequence"/>
</dbReference>
<evidence type="ECO:0000259" key="13">
    <source>
        <dbReference type="Pfam" id="PF00082"/>
    </source>
</evidence>
<keyword evidence="7" id="KW-0325">Glycoprotein</keyword>
<evidence type="ECO:0000313" key="17">
    <source>
        <dbReference type="EMBL" id="NYF39070.1"/>
    </source>
</evidence>
<dbReference type="InterPro" id="IPR041469">
    <property type="entry name" value="Subtilisin-like_FN3"/>
</dbReference>
<feature type="active site" description="Charge relay system" evidence="8 9">
    <location>
        <position position="602"/>
    </location>
</feature>
<dbReference type="InterPro" id="IPR010259">
    <property type="entry name" value="S8pro/Inhibitor_I9"/>
</dbReference>
<dbReference type="PROSITE" id="PS00138">
    <property type="entry name" value="SUBTILASE_SER"/>
    <property type="match status" value="1"/>
</dbReference>
<evidence type="ECO:0000256" key="7">
    <source>
        <dbReference type="ARBA" id="ARBA00023180"/>
    </source>
</evidence>
<dbReference type="Gene3D" id="3.50.30.30">
    <property type="match status" value="1"/>
</dbReference>
<protein>
    <submittedName>
        <fullName evidence="17">Subtilisin family serine protease</fullName>
    </submittedName>
</protein>
<evidence type="ECO:0000256" key="8">
    <source>
        <dbReference type="PIRSR" id="PIRSR615500-1"/>
    </source>
</evidence>
<proteinExistence type="inferred from homology"/>
<dbReference type="PROSITE" id="PS00136">
    <property type="entry name" value="SUBTILASE_ASP"/>
    <property type="match status" value="1"/>
</dbReference>
<feature type="signal peptide" evidence="12">
    <location>
        <begin position="1"/>
        <end position="27"/>
    </location>
</feature>
<dbReference type="CDD" id="cd02120">
    <property type="entry name" value="PA_subtilisin_like"/>
    <property type="match status" value="1"/>
</dbReference>
<dbReference type="InterPro" id="IPR015500">
    <property type="entry name" value="Peptidase_S8_subtilisin-rel"/>
</dbReference>
<feature type="active site" description="Charge relay system" evidence="8 9">
    <location>
        <position position="182"/>
    </location>
</feature>
<dbReference type="PROSITE" id="PS51892">
    <property type="entry name" value="SUBTILASE"/>
    <property type="match status" value="1"/>
</dbReference>
<keyword evidence="6 9" id="KW-0720">Serine protease</keyword>
<dbReference type="CDD" id="cd04852">
    <property type="entry name" value="Peptidases_S8_3"/>
    <property type="match status" value="1"/>
</dbReference>
<dbReference type="InterPro" id="IPR003137">
    <property type="entry name" value="PA_domain"/>
</dbReference>
<dbReference type="InterPro" id="IPR045051">
    <property type="entry name" value="SBT"/>
</dbReference>
<feature type="chain" id="PRO_5038757167" evidence="12">
    <location>
        <begin position="28"/>
        <end position="983"/>
    </location>
</feature>
<keyword evidence="4 12" id="KW-0732">Signal</keyword>
<dbReference type="Gene3D" id="3.40.50.200">
    <property type="entry name" value="Peptidase S8/S53 domain"/>
    <property type="match status" value="1"/>
</dbReference>
<dbReference type="Gene3D" id="2.60.40.2310">
    <property type="match status" value="1"/>
</dbReference>
<evidence type="ECO:0000256" key="3">
    <source>
        <dbReference type="ARBA" id="ARBA00022670"/>
    </source>
</evidence>
<evidence type="ECO:0000259" key="15">
    <source>
        <dbReference type="Pfam" id="PF05922"/>
    </source>
</evidence>
<dbReference type="Pfam" id="PF00082">
    <property type="entry name" value="Peptidase_S8"/>
    <property type="match status" value="1"/>
</dbReference>
<dbReference type="SUPFAM" id="SSF52743">
    <property type="entry name" value="Subtilisin-like"/>
    <property type="match status" value="1"/>
</dbReference>
<evidence type="ECO:0000256" key="2">
    <source>
        <dbReference type="ARBA" id="ARBA00011073"/>
    </source>
</evidence>
<dbReference type="InterPro" id="IPR036852">
    <property type="entry name" value="Peptidase_S8/S53_dom_sf"/>
</dbReference>
<comment type="similarity">
    <text evidence="2 9 10">Belongs to the peptidase S8 family.</text>
</comment>
<evidence type="ECO:0000256" key="9">
    <source>
        <dbReference type="PROSITE-ProRule" id="PRU01240"/>
    </source>
</evidence>
<keyword evidence="18" id="KW-1185">Reference proteome</keyword>
<dbReference type="GO" id="GO:0004252">
    <property type="term" value="F:serine-type endopeptidase activity"/>
    <property type="evidence" value="ECO:0007669"/>
    <property type="project" value="UniProtKB-UniRule"/>
</dbReference>
<dbReference type="Pfam" id="PF17766">
    <property type="entry name" value="fn3_6"/>
    <property type="match status" value="1"/>
</dbReference>
<dbReference type="PANTHER" id="PTHR10795">
    <property type="entry name" value="PROPROTEIN CONVERTASE SUBTILISIN/KEXIN"/>
    <property type="match status" value="1"/>
</dbReference>
<evidence type="ECO:0000256" key="10">
    <source>
        <dbReference type="RuleBase" id="RU003355"/>
    </source>
</evidence>
<dbReference type="RefSeq" id="WP_179818731.1">
    <property type="nucleotide sequence ID" value="NZ_JACCCO010000001.1"/>
</dbReference>
<evidence type="ECO:0000256" key="12">
    <source>
        <dbReference type="SAM" id="SignalP"/>
    </source>
</evidence>
<dbReference type="Pfam" id="PF02225">
    <property type="entry name" value="PA"/>
    <property type="match status" value="1"/>
</dbReference>
<organism evidence="17 18">
    <name type="scientific">Streptosporangium sandarakinum</name>
    <dbReference type="NCBI Taxonomy" id="1260955"/>
    <lineage>
        <taxon>Bacteria</taxon>
        <taxon>Bacillati</taxon>
        <taxon>Actinomycetota</taxon>
        <taxon>Actinomycetes</taxon>
        <taxon>Streptosporangiales</taxon>
        <taxon>Streptosporangiaceae</taxon>
        <taxon>Streptosporangium</taxon>
    </lineage>
</organism>
<accession>A0A852USV6</accession>
<sequence length="983" mass="100835">MFRNPRVHRVSALAAALAVTAIAPAIAQPAAASAPSATAPAPAAYIVTLAEPPLATYDGGTEGIAPTRGRKGKKVDTTSSHARRYRDRLTDRQNEVARSVGAAATGHHAVASNSFTAQLTPAQALRLHATQGVVSVVPDTLRKALDDRNSTDFLGLSGDAGLWAKLGGTGKAGKGVVVGVIDTGIWPENPSFAAPALGTEPPTSAEPYRPYLKDGATVMKKADGATFTGLCQTGEEFAASLCNQKVISARYFGEQWLRGNPPDKRADYVSPRDAQGHGSHTAGTAAGDHAVQATANGVDYGAISGVAPGAAVAVYKALWQGKDGGTTGGYTSDLVAAVDQAVADGVDVINYSVGGMFESAADDPVQRAFLAAAEAGVFVATAGGNSGPDPSTLDNTMPWTTTVAAGTIAPWQAEVRLGDGTVVRGVSTTVVAPFGPKPLVTALSVKTGTATESDAQICAAGSLDPAKTAGKIVYCLRGTTARVDKSAEVKRAGGVGMVLGNPTDQSTDADLHSVPTVHVNAPDADKVAGYAATAGATATFAPAASGGEPYPQVASFSSRGPSLGNNGDLLKPDVTAPGVAILAAVAPPGNGGKDFDFYSGTSMATPHVAGLAALYLGEHPLLSPMAIKSAMMTTAYDTKTPDVFAQGAGHVDPARMLTPGLVYDAGAEDWYGYLEGKGVKTGTGAKPLAGTDVNYPTISVGDLFGSRTVTRKVTAVTPGVYHSAIELPGFKTKVKPSTLVFKKAGETKEFTVSMEMLPSTTTDTVVGRLTWTGAGTTVRSSIVATPLSARAPAEVKGTGADGSVGFEVTPGTKKFSVTPYGLVSADEVPGTVNESEVWGRDIPVTITDDAKAVSFKLRAANPEAQVGGLLFYEENGTREFVSWVFSLDGDSRAVLAHPRPGRYTLVVLTLGDLPGTTSTDFLTQVNLVTADNARGTLTLTPNKPKATVGTPIPLTASWTKATQRTNTGYVEYPNGFGTIVTIN</sequence>
<dbReference type="AlphaFoldDB" id="A0A852USV6"/>
<comment type="subcellular location">
    <subcellularLocation>
        <location evidence="1">Secreted</location>
    </subcellularLocation>
</comment>
<dbReference type="PRINTS" id="PR00723">
    <property type="entry name" value="SUBTILISIN"/>
</dbReference>
<keyword evidence="5 9" id="KW-0378">Hydrolase</keyword>
<feature type="region of interest" description="Disordered" evidence="11">
    <location>
        <begin position="60"/>
        <end position="82"/>
    </location>
</feature>